<dbReference type="EMBL" id="AVOT02000275">
    <property type="protein sequence ID" value="MBW0462082.1"/>
    <property type="molecule type" value="Genomic_DNA"/>
</dbReference>
<keyword evidence="10" id="KW-0255">Endonuclease</keyword>
<feature type="compositionally biased region" description="Basic residues" evidence="23">
    <location>
        <begin position="248"/>
        <end position="257"/>
    </location>
</feature>
<dbReference type="PANTHER" id="PTHR42648:SF11">
    <property type="entry name" value="TRANSPOSON TY4-P GAG-POL POLYPROTEIN"/>
    <property type="match status" value="1"/>
</dbReference>
<keyword evidence="5" id="KW-0548">Nucleotidyltransferase</keyword>
<evidence type="ECO:0000256" key="2">
    <source>
        <dbReference type="ARBA" id="ARBA00022578"/>
    </source>
</evidence>
<keyword evidence="8" id="KW-0547">Nucleotide-binding</keyword>
<dbReference type="GO" id="GO:0015074">
    <property type="term" value="P:DNA integration"/>
    <property type="evidence" value="ECO:0007669"/>
    <property type="project" value="UniProtKB-KW"/>
</dbReference>
<keyword evidence="13" id="KW-0460">Magnesium</keyword>
<dbReference type="GO" id="GO:0004519">
    <property type="term" value="F:endonuclease activity"/>
    <property type="evidence" value="ECO:0007669"/>
    <property type="project" value="UniProtKB-KW"/>
</dbReference>
<dbReference type="InterPro" id="IPR054722">
    <property type="entry name" value="PolX-like_BBD"/>
</dbReference>
<dbReference type="InterPro" id="IPR025314">
    <property type="entry name" value="DUF4219"/>
</dbReference>
<dbReference type="GO" id="GO:0003723">
    <property type="term" value="F:RNA binding"/>
    <property type="evidence" value="ECO:0007669"/>
    <property type="project" value="UniProtKB-KW"/>
</dbReference>
<dbReference type="GO" id="GO:0003887">
    <property type="term" value="F:DNA-directed DNA polymerase activity"/>
    <property type="evidence" value="ECO:0007669"/>
    <property type="project" value="UniProtKB-KW"/>
</dbReference>
<evidence type="ECO:0000256" key="22">
    <source>
        <dbReference type="ARBA" id="ARBA00049244"/>
    </source>
</evidence>
<dbReference type="GO" id="GO:0005634">
    <property type="term" value="C:nucleus"/>
    <property type="evidence" value="ECO:0007669"/>
    <property type="project" value="UniProtKB-ARBA"/>
</dbReference>
<dbReference type="PROSITE" id="PS50994">
    <property type="entry name" value="INTEGRASE"/>
    <property type="match status" value="1"/>
</dbReference>
<dbReference type="Proteomes" id="UP000765509">
    <property type="component" value="Unassembled WGS sequence"/>
</dbReference>
<evidence type="ECO:0000256" key="19">
    <source>
        <dbReference type="ARBA" id="ARBA00023172"/>
    </source>
</evidence>
<keyword evidence="18" id="KW-0917">Virion maturation</keyword>
<dbReference type="PANTHER" id="PTHR42648">
    <property type="entry name" value="TRANSPOSASE, PUTATIVE-RELATED"/>
    <property type="match status" value="1"/>
</dbReference>
<comment type="catalytic activity">
    <reaction evidence="21">
        <text>DNA(n) + a 2'-deoxyribonucleoside 5'-triphosphate = DNA(n+1) + diphosphate</text>
        <dbReference type="Rhea" id="RHEA:22508"/>
        <dbReference type="Rhea" id="RHEA-COMP:17339"/>
        <dbReference type="Rhea" id="RHEA-COMP:17340"/>
        <dbReference type="ChEBI" id="CHEBI:33019"/>
        <dbReference type="ChEBI" id="CHEBI:61560"/>
        <dbReference type="ChEBI" id="CHEBI:173112"/>
        <dbReference type="EC" id="2.7.7.49"/>
    </reaction>
</comment>
<keyword evidence="20" id="KW-0511">Multifunctional enzyme</keyword>
<evidence type="ECO:0000256" key="15">
    <source>
        <dbReference type="ARBA" id="ARBA00022908"/>
    </source>
</evidence>
<dbReference type="Pfam" id="PF22936">
    <property type="entry name" value="Pol_BBD"/>
    <property type="match status" value="1"/>
</dbReference>
<dbReference type="GO" id="GO:0046872">
    <property type="term" value="F:metal ion binding"/>
    <property type="evidence" value="ECO:0007669"/>
    <property type="project" value="UniProtKB-KW"/>
</dbReference>
<dbReference type="InterPro" id="IPR043502">
    <property type="entry name" value="DNA/RNA_pol_sf"/>
</dbReference>
<dbReference type="GO" id="GO:0004190">
    <property type="term" value="F:aspartic-type endopeptidase activity"/>
    <property type="evidence" value="ECO:0007669"/>
    <property type="project" value="UniProtKB-KW"/>
</dbReference>
<evidence type="ECO:0000256" key="18">
    <source>
        <dbReference type="ARBA" id="ARBA00023113"/>
    </source>
</evidence>
<evidence type="ECO:0000256" key="21">
    <source>
        <dbReference type="ARBA" id="ARBA00048173"/>
    </source>
</evidence>
<evidence type="ECO:0000256" key="6">
    <source>
        <dbReference type="ARBA" id="ARBA00022722"/>
    </source>
</evidence>
<keyword evidence="17" id="KW-0239">DNA-directed DNA polymerase</keyword>
<dbReference type="GO" id="GO:0032196">
    <property type="term" value="P:transposition"/>
    <property type="evidence" value="ECO:0007669"/>
    <property type="project" value="UniProtKB-KW"/>
</dbReference>
<dbReference type="Gene3D" id="3.30.420.10">
    <property type="entry name" value="Ribonuclease H-like superfamily/Ribonuclease H"/>
    <property type="match status" value="1"/>
</dbReference>
<reference evidence="25" key="1">
    <citation type="submission" date="2021-03" db="EMBL/GenBank/DDBJ databases">
        <title>Draft genome sequence of rust myrtle Austropuccinia psidii MF-1, a brazilian biotype.</title>
        <authorList>
            <person name="Quecine M.C."/>
            <person name="Pachon D.M.R."/>
            <person name="Bonatelli M.L."/>
            <person name="Correr F.H."/>
            <person name="Franceschini L.M."/>
            <person name="Leite T.F."/>
            <person name="Margarido G.R.A."/>
            <person name="Almeida C.A."/>
            <person name="Ferrarezi J.A."/>
            <person name="Labate C.A."/>
        </authorList>
    </citation>
    <scope>NUCLEOTIDE SEQUENCE</scope>
    <source>
        <strain evidence="25">MF-1</strain>
    </source>
</reference>
<dbReference type="Pfam" id="PF07727">
    <property type="entry name" value="RVT_2"/>
    <property type="match status" value="1"/>
</dbReference>
<evidence type="ECO:0000256" key="3">
    <source>
        <dbReference type="ARBA" id="ARBA00022612"/>
    </source>
</evidence>
<dbReference type="Pfam" id="PF13961">
    <property type="entry name" value="DUF4219"/>
    <property type="match status" value="1"/>
</dbReference>
<evidence type="ECO:0000256" key="16">
    <source>
        <dbReference type="ARBA" id="ARBA00022918"/>
    </source>
</evidence>
<evidence type="ECO:0000256" key="11">
    <source>
        <dbReference type="ARBA" id="ARBA00022801"/>
    </source>
</evidence>
<dbReference type="InterPro" id="IPR013103">
    <property type="entry name" value="RVT_2"/>
</dbReference>
<keyword evidence="19" id="KW-0233">DNA recombination</keyword>
<evidence type="ECO:0000256" key="14">
    <source>
        <dbReference type="ARBA" id="ARBA00022884"/>
    </source>
</evidence>
<dbReference type="Pfam" id="PF25597">
    <property type="entry name" value="SH3_retrovirus"/>
    <property type="match status" value="1"/>
</dbReference>
<keyword evidence="17" id="KW-0808">Transferase</keyword>
<dbReference type="GO" id="GO:0006310">
    <property type="term" value="P:DNA recombination"/>
    <property type="evidence" value="ECO:0007669"/>
    <property type="project" value="UniProtKB-KW"/>
</dbReference>
<evidence type="ECO:0000256" key="12">
    <source>
        <dbReference type="ARBA" id="ARBA00022840"/>
    </source>
</evidence>
<dbReference type="InterPro" id="IPR012337">
    <property type="entry name" value="RNaseH-like_sf"/>
</dbReference>
<proteinExistence type="predicted"/>
<dbReference type="InterPro" id="IPR057670">
    <property type="entry name" value="SH3_retrovirus"/>
</dbReference>
<dbReference type="InterPro" id="IPR039537">
    <property type="entry name" value="Retrotran_Ty1/copia-like"/>
</dbReference>
<keyword evidence="16" id="KW-0695">RNA-directed DNA polymerase</keyword>
<comment type="caution">
    <text evidence="25">The sequence shown here is derived from an EMBL/GenBank/DDBJ whole genome shotgun (WGS) entry which is preliminary data.</text>
</comment>
<dbReference type="SUPFAM" id="SSF56672">
    <property type="entry name" value="DNA/RNA polymerases"/>
    <property type="match status" value="1"/>
</dbReference>
<dbReference type="CDD" id="cd09272">
    <property type="entry name" value="RNase_HI_RT_Ty1"/>
    <property type="match status" value="1"/>
</dbReference>
<dbReference type="InterPro" id="IPR036397">
    <property type="entry name" value="RNaseH_sf"/>
</dbReference>
<feature type="domain" description="Integrase catalytic" evidence="24">
    <location>
        <begin position="453"/>
        <end position="619"/>
    </location>
</feature>
<accession>A0A9Q3BBB4</accession>
<keyword evidence="12" id="KW-0067">ATP-binding</keyword>
<feature type="region of interest" description="Disordered" evidence="23">
    <location>
        <begin position="244"/>
        <end position="264"/>
    </location>
</feature>
<dbReference type="GO" id="GO:0006508">
    <property type="term" value="P:proteolysis"/>
    <property type="evidence" value="ECO:0007669"/>
    <property type="project" value="UniProtKB-KW"/>
</dbReference>
<evidence type="ECO:0000256" key="5">
    <source>
        <dbReference type="ARBA" id="ARBA00022695"/>
    </source>
</evidence>
<evidence type="ECO:0000313" key="25">
    <source>
        <dbReference type="EMBL" id="MBW0462082.1"/>
    </source>
</evidence>
<keyword evidence="11" id="KW-0378">Hydrolase</keyword>
<sequence length="1317" mass="147607">MAERISDKDTLNIPVLDNNNYSEWNLRMMFHLRSKDLLDVCEKPLTPGATPTTLNKYTKASHEAINIIASRLSHIVFLEVINQETKDNAHLLWTKINDQYASKRAINRGRVWMDWIWSNYHGDLQDYINSCRKMKLELDAVNIKIDAELLSFSILGKLVRDPKLQHYVEVLTLNDELIEKPDLILTKLQDFVNNHRIQPEKVDSTSSALATSAHPYKITHYCANGKHNPNCTSHSKEQCFAENPNLRPARRSNRRRYPSNIPPSAQASALITGNSDAFSIIKLIIDCGATHHMFNSKALFSTLHNISPLRISTGDSSSSLVAEGMGTVSLSCEESTLTLKNCLYVPKLNCNLVSLLELFQDKITITKKGNSFSLDSNNTSLLKGTITNNLLIVNYSNPSSFHTSSSDSIWHNRLGHPGDGPLKSMGLPTGSLPCRTCIINKAHLLPFNSNFDQVRLPLDCVHIDLVGPISPISVSGFRYFLTIVDQFTSFKIVKFLKNKSDAFGQFLIAKSAMENLHDRKLKKLVSDRGGEFLNQHFSKLSNEEGFTHVFSPAETPQHNGFAERSNRTILDKARCLLSGSNLPNSYWAEAVNTSTFLCNIIPTPSRHNNSPHVLWRNTPPRVKRLRTFGCLAVISIFKSHREWKLGPTSEEGVFLGYENDNTAYRILRLRDKAVVISQHVTFEESTFPTLTEQLGSRSPFLVPSMALEVEAVHESSPTLSEVVDEVHPDVLCNSIVTPPQEGEDDAVDEFCHPSPEVEERAVRRIKVIGPRHPTLVSSDINPENVLPYSRRPAVLVTSNVSTPRTFNGALSSPDKELWVCAIKKELDSMNSLGVWEVIELDPSLKLVGTTWVFKVKKDHLGQVTEYKARLCAQGFTQSAGVDFNQTYAPTGRLNSLRTLIAFAAAKNLEFHQIDIKSAFLNAPLSETVYLGIPQGLDIDKRAHCLRLRKAIYGLKQAPLAWYDRLKRWLVAVGFSLCVSDPCVFFRKGGFPVWLYIHVDDIAIFGTCVSCFKEEVMKEFDIKDVGPADLMLGVKVTHSADYVSLDQQHFTESLLELYGMIHCNPVSTPLVPNEQLSAASVSEVSDFKRLKVNFRSAVGSINYLSTATRPDLSFAVSTLSQYLENPGMPHWRAFLHVLRYLKGTQDLGLTYPRGINVGILAYSDADWGNCRVSRRSVTGFLATVGGSLVLWKTRKQPSVSLSTAEAEYNALCDLTSELLWLRQWCRECDILKLENPIPVHEDNQSCINVVKGDCNINNKRMKHVDIQLHFVKEAVTNNLIKLRYTPTADMLADFLTKSVSRTILTPVAELVFVDLVAL</sequence>
<evidence type="ECO:0000256" key="17">
    <source>
        <dbReference type="ARBA" id="ARBA00022932"/>
    </source>
</evidence>
<dbReference type="OrthoDB" id="2796844at2759"/>
<evidence type="ECO:0000256" key="9">
    <source>
        <dbReference type="ARBA" id="ARBA00022750"/>
    </source>
</evidence>
<evidence type="ECO:0000259" key="24">
    <source>
        <dbReference type="PROSITE" id="PS50994"/>
    </source>
</evidence>
<protein>
    <recommendedName>
        <fullName evidence="24">Integrase catalytic domain-containing protein</fullName>
    </recommendedName>
</protein>
<organism evidence="25 26">
    <name type="scientific">Austropuccinia psidii MF-1</name>
    <dbReference type="NCBI Taxonomy" id="1389203"/>
    <lineage>
        <taxon>Eukaryota</taxon>
        <taxon>Fungi</taxon>
        <taxon>Dikarya</taxon>
        <taxon>Basidiomycota</taxon>
        <taxon>Pucciniomycotina</taxon>
        <taxon>Pucciniomycetes</taxon>
        <taxon>Pucciniales</taxon>
        <taxon>Sphaerophragmiaceae</taxon>
        <taxon>Austropuccinia</taxon>
    </lineage>
</organism>
<keyword evidence="15" id="KW-0229">DNA integration</keyword>
<keyword evidence="14" id="KW-0694">RNA-binding</keyword>
<evidence type="ECO:0000256" key="4">
    <source>
        <dbReference type="ARBA" id="ARBA00022670"/>
    </source>
</evidence>
<dbReference type="GO" id="GO:0005524">
    <property type="term" value="F:ATP binding"/>
    <property type="evidence" value="ECO:0007669"/>
    <property type="project" value="UniProtKB-KW"/>
</dbReference>
<dbReference type="InterPro" id="IPR001584">
    <property type="entry name" value="Integrase_cat-core"/>
</dbReference>
<keyword evidence="6" id="KW-0540">Nuclease</keyword>
<dbReference type="GO" id="GO:0003964">
    <property type="term" value="F:RNA-directed DNA polymerase activity"/>
    <property type="evidence" value="ECO:0007669"/>
    <property type="project" value="UniProtKB-KW"/>
</dbReference>
<keyword evidence="2" id="KW-0815">Transposition</keyword>
<keyword evidence="26" id="KW-1185">Reference proteome</keyword>
<comment type="function">
    <text evidence="1">The aspartyl protease (PR) mediates the proteolytic cleavages of the Gag and Gag-Pol polyproteins after assembly of the VLP.</text>
</comment>
<gene>
    <name evidence="25" type="ORF">O181_001797</name>
</gene>
<evidence type="ECO:0000313" key="26">
    <source>
        <dbReference type="Proteomes" id="UP000765509"/>
    </source>
</evidence>
<evidence type="ECO:0000256" key="23">
    <source>
        <dbReference type="SAM" id="MobiDB-lite"/>
    </source>
</evidence>
<dbReference type="SUPFAM" id="SSF53098">
    <property type="entry name" value="Ribonuclease H-like"/>
    <property type="match status" value="1"/>
</dbReference>
<evidence type="ECO:0000256" key="20">
    <source>
        <dbReference type="ARBA" id="ARBA00023268"/>
    </source>
</evidence>
<evidence type="ECO:0000256" key="10">
    <source>
        <dbReference type="ARBA" id="ARBA00022759"/>
    </source>
</evidence>
<evidence type="ECO:0000256" key="7">
    <source>
        <dbReference type="ARBA" id="ARBA00022723"/>
    </source>
</evidence>
<evidence type="ECO:0000256" key="1">
    <source>
        <dbReference type="ARBA" id="ARBA00002180"/>
    </source>
</evidence>
<keyword evidence="7" id="KW-0479">Metal-binding</keyword>
<keyword evidence="9" id="KW-0064">Aspartyl protease</keyword>
<evidence type="ECO:0000256" key="8">
    <source>
        <dbReference type="ARBA" id="ARBA00022741"/>
    </source>
</evidence>
<keyword evidence="4" id="KW-0645">Protease</keyword>
<comment type="catalytic activity">
    <reaction evidence="22">
        <text>DNA(n) + a 2'-deoxyribonucleoside 5'-triphosphate = DNA(n+1) + diphosphate</text>
        <dbReference type="Rhea" id="RHEA:22508"/>
        <dbReference type="Rhea" id="RHEA-COMP:17339"/>
        <dbReference type="Rhea" id="RHEA-COMP:17340"/>
        <dbReference type="ChEBI" id="CHEBI:33019"/>
        <dbReference type="ChEBI" id="CHEBI:61560"/>
        <dbReference type="ChEBI" id="CHEBI:173112"/>
        <dbReference type="EC" id="2.7.7.7"/>
    </reaction>
</comment>
<keyword evidence="3" id="KW-1188">Viral release from host cell</keyword>
<evidence type="ECO:0000256" key="13">
    <source>
        <dbReference type="ARBA" id="ARBA00022842"/>
    </source>
</evidence>
<name>A0A9Q3BBB4_9BASI</name>